<proteinExistence type="predicted"/>
<accession>A0A831SS64</accession>
<comment type="caution">
    <text evidence="4">The sequence shown here is derived from an EMBL/GenBank/DDBJ whole genome shotgun (WGS) entry which is preliminary data.</text>
</comment>
<dbReference type="EMBL" id="DSBW01000014">
    <property type="protein sequence ID" value="HED30208.1"/>
    <property type="molecule type" value="Genomic_DNA"/>
</dbReference>
<dbReference type="SUPFAM" id="SSF52172">
    <property type="entry name" value="CheY-like"/>
    <property type="match status" value="1"/>
</dbReference>
<evidence type="ECO:0000256" key="1">
    <source>
        <dbReference type="ARBA" id="ARBA00022553"/>
    </source>
</evidence>
<dbReference type="GO" id="GO:0000160">
    <property type="term" value="P:phosphorelay signal transduction system"/>
    <property type="evidence" value="ECO:0007669"/>
    <property type="project" value="InterPro"/>
</dbReference>
<organism evidence="4">
    <name type="scientific">Prosthecochloris aestuarii</name>
    <dbReference type="NCBI Taxonomy" id="1102"/>
    <lineage>
        <taxon>Bacteria</taxon>
        <taxon>Pseudomonadati</taxon>
        <taxon>Chlorobiota</taxon>
        <taxon>Chlorobiia</taxon>
        <taxon>Chlorobiales</taxon>
        <taxon>Chlorobiaceae</taxon>
        <taxon>Prosthecochloris</taxon>
    </lineage>
</organism>
<sequence length="124" mass="14264">MKNTPYSILVVEDQPNTRKLISFVLKKEGYQVQEAENGRAALDICQKNAPDLILCDVMMPVMDGFELREHLLENEGLRHIPFIFLSARAQTHEVIKAEQLLPQDYITKPAEPDEIVRRVRSHLP</sequence>
<dbReference type="AlphaFoldDB" id="A0A831SS64"/>
<dbReference type="PROSITE" id="PS50110">
    <property type="entry name" value="RESPONSE_REGULATORY"/>
    <property type="match status" value="1"/>
</dbReference>
<evidence type="ECO:0000313" key="4">
    <source>
        <dbReference type="EMBL" id="HED30208.1"/>
    </source>
</evidence>
<dbReference type="SMART" id="SM00448">
    <property type="entry name" value="REC"/>
    <property type="match status" value="1"/>
</dbReference>
<dbReference type="Gene3D" id="3.40.50.2300">
    <property type="match status" value="1"/>
</dbReference>
<dbReference type="Proteomes" id="UP000886335">
    <property type="component" value="Unassembled WGS sequence"/>
</dbReference>
<evidence type="ECO:0000259" key="3">
    <source>
        <dbReference type="PROSITE" id="PS50110"/>
    </source>
</evidence>
<name>A0A831SS64_PROAE</name>
<feature type="domain" description="Response regulatory" evidence="3">
    <location>
        <begin position="7"/>
        <end position="123"/>
    </location>
</feature>
<gene>
    <name evidence="4" type="ORF">ENN50_00645</name>
</gene>
<dbReference type="PANTHER" id="PTHR44591">
    <property type="entry name" value="STRESS RESPONSE REGULATOR PROTEIN 1"/>
    <property type="match status" value="1"/>
</dbReference>
<dbReference type="Pfam" id="PF00072">
    <property type="entry name" value="Response_reg"/>
    <property type="match status" value="1"/>
</dbReference>
<keyword evidence="1 2" id="KW-0597">Phosphoprotein</keyword>
<dbReference type="PANTHER" id="PTHR44591:SF3">
    <property type="entry name" value="RESPONSE REGULATORY DOMAIN-CONTAINING PROTEIN"/>
    <property type="match status" value="1"/>
</dbReference>
<dbReference type="InterPro" id="IPR001789">
    <property type="entry name" value="Sig_transdc_resp-reg_receiver"/>
</dbReference>
<feature type="modified residue" description="4-aspartylphosphate" evidence="2">
    <location>
        <position position="56"/>
    </location>
</feature>
<dbReference type="InterPro" id="IPR050595">
    <property type="entry name" value="Bact_response_regulator"/>
</dbReference>
<dbReference type="InterPro" id="IPR011006">
    <property type="entry name" value="CheY-like_superfamily"/>
</dbReference>
<evidence type="ECO:0000256" key="2">
    <source>
        <dbReference type="PROSITE-ProRule" id="PRU00169"/>
    </source>
</evidence>
<reference evidence="4" key="1">
    <citation type="journal article" date="2020" name="mSystems">
        <title>Genome- and Community-Level Interaction Insights into Carbon Utilization and Element Cycling Functions of Hydrothermarchaeota in Hydrothermal Sediment.</title>
        <authorList>
            <person name="Zhou Z."/>
            <person name="Liu Y."/>
            <person name="Xu W."/>
            <person name="Pan J."/>
            <person name="Luo Z.H."/>
            <person name="Li M."/>
        </authorList>
    </citation>
    <scope>NUCLEOTIDE SEQUENCE [LARGE SCALE GENOMIC DNA]</scope>
    <source>
        <strain evidence="4">SpSt-1181</strain>
    </source>
</reference>
<dbReference type="CDD" id="cd00156">
    <property type="entry name" value="REC"/>
    <property type="match status" value="1"/>
</dbReference>
<protein>
    <submittedName>
        <fullName evidence="4">Response regulator</fullName>
    </submittedName>
</protein>